<dbReference type="InterPro" id="IPR054211">
    <property type="entry name" value="DUF6918"/>
</dbReference>
<dbReference type="RefSeq" id="WP_075732144.1">
    <property type="nucleotide sequence ID" value="NZ_CP009249.1"/>
</dbReference>
<keyword evidence="2" id="KW-1185">Reference proteome</keyword>
<gene>
    <name evidence="1" type="ORF">CPHO_00030</name>
</gene>
<dbReference type="KEGG" id="cpho:CPHO_00030"/>
<reference evidence="1 2" key="1">
    <citation type="submission" date="2014-08" db="EMBL/GenBank/DDBJ databases">
        <title>Complete genome sequence of Corynebacterium phocae M408/89/1(T)(=DSM 44612(T)), isolated from the common seal (Phoca vitulina).</title>
        <authorList>
            <person name="Ruckert C."/>
            <person name="Albersmeier A."/>
            <person name="Winkler A."/>
            <person name="Kalinowski J."/>
        </authorList>
    </citation>
    <scope>NUCLEOTIDE SEQUENCE [LARGE SCALE GENOMIC DNA]</scope>
    <source>
        <strain evidence="1 2">M408/89/1</strain>
    </source>
</reference>
<proteinExistence type="predicted"/>
<dbReference type="AlphaFoldDB" id="A0A1L7D0B7"/>
<protein>
    <submittedName>
        <fullName evidence="1">Uncharacterized protein</fullName>
    </submittedName>
</protein>
<dbReference type="Proteomes" id="UP000185491">
    <property type="component" value="Chromosome"/>
</dbReference>
<organism evidence="1 2">
    <name type="scientific">Corynebacterium phocae</name>
    <dbReference type="NCBI Taxonomy" id="161895"/>
    <lineage>
        <taxon>Bacteria</taxon>
        <taxon>Bacillati</taxon>
        <taxon>Actinomycetota</taxon>
        <taxon>Actinomycetes</taxon>
        <taxon>Mycobacteriales</taxon>
        <taxon>Corynebacteriaceae</taxon>
        <taxon>Corynebacterium</taxon>
    </lineage>
</organism>
<evidence type="ECO:0000313" key="1">
    <source>
        <dbReference type="EMBL" id="APT91589.1"/>
    </source>
</evidence>
<dbReference type="Pfam" id="PF21893">
    <property type="entry name" value="DUF6918"/>
    <property type="match status" value="1"/>
</dbReference>
<dbReference type="EMBL" id="CP009249">
    <property type="protein sequence ID" value="APT91589.1"/>
    <property type="molecule type" value="Genomic_DNA"/>
</dbReference>
<evidence type="ECO:0000313" key="2">
    <source>
        <dbReference type="Proteomes" id="UP000185491"/>
    </source>
</evidence>
<sequence>MPKLAELLSPGKREATVADIAALAEDTVAKQSGLTGMAIKGAVGAAKKLDSNIIAKGTNRMLPEILAELEPLWQEFEDSSATDFGEFVVPRSGQVTNALMSVADRQAETIDVAALSKAYRSLRGQATKVVEPEVPELARILHKHM</sequence>
<accession>A0A1L7D0B7</accession>
<dbReference type="STRING" id="161895.CPHO_00030"/>
<name>A0A1L7D0B7_9CORY</name>
<dbReference type="OrthoDB" id="530636at2"/>